<sequence>MEKVTVPEGCPLKGSGTPKRDLKTVREGQSLRLLSLHSSRSILNSSGLGNVQAHSIGRLDVLRPFTRSGARPAIRTPEEEQALGCYGSSRNILKLPISSLECKKNLGLPLSPGTAVLRRVPRHMVQSAIAPDGHLRVVGRHGELLDKRPADDYIVSETLSLTISLWVVTFLCTFIKVLCIIILADRWSLPVAKPESDRLSPNIRV</sequence>
<keyword evidence="2" id="KW-0812">Transmembrane</keyword>
<evidence type="ECO:0000313" key="3">
    <source>
        <dbReference type="EMBL" id="KAL5111230.1"/>
    </source>
</evidence>
<keyword evidence="2" id="KW-1133">Transmembrane helix</keyword>
<evidence type="ECO:0000256" key="1">
    <source>
        <dbReference type="SAM" id="MobiDB-lite"/>
    </source>
</evidence>
<keyword evidence="2" id="KW-0472">Membrane</keyword>
<reference evidence="3 4" key="1">
    <citation type="journal article" date="2022" name="Front. Cell. Infect. Microbiol.">
        <title>The Genomes of Two Strains of Taenia crassiceps the Animal Model for the Study of Human Cysticercosis.</title>
        <authorList>
            <person name="Bobes R.J."/>
            <person name="Estrada K."/>
            <person name="Rios-Valencia D.G."/>
            <person name="Calderon-Gallegos A."/>
            <person name="de la Torre P."/>
            <person name="Carrero J.C."/>
            <person name="Sanchez-Flores A."/>
            <person name="Laclette J.P."/>
        </authorList>
    </citation>
    <scope>NUCLEOTIDE SEQUENCE [LARGE SCALE GENOMIC DNA]</scope>
    <source>
        <strain evidence="3">WFUcys</strain>
    </source>
</reference>
<feature type="region of interest" description="Disordered" evidence="1">
    <location>
        <begin position="1"/>
        <end position="21"/>
    </location>
</feature>
<keyword evidence="4" id="KW-1185">Reference proteome</keyword>
<proteinExistence type="predicted"/>
<organism evidence="3 4">
    <name type="scientific">Taenia crassiceps</name>
    <dbReference type="NCBI Taxonomy" id="6207"/>
    <lineage>
        <taxon>Eukaryota</taxon>
        <taxon>Metazoa</taxon>
        <taxon>Spiralia</taxon>
        <taxon>Lophotrochozoa</taxon>
        <taxon>Platyhelminthes</taxon>
        <taxon>Cestoda</taxon>
        <taxon>Eucestoda</taxon>
        <taxon>Cyclophyllidea</taxon>
        <taxon>Taeniidae</taxon>
        <taxon>Taenia</taxon>
    </lineage>
</organism>
<name>A0ABR4QNH9_9CEST</name>
<evidence type="ECO:0000313" key="4">
    <source>
        <dbReference type="Proteomes" id="UP001651158"/>
    </source>
</evidence>
<feature type="transmembrane region" description="Helical" evidence="2">
    <location>
        <begin position="163"/>
        <end position="184"/>
    </location>
</feature>
<dbReference type="EMBL" id="JAKROA010000001">
    <property type="protein sequence ID" value="KAL5111230.1"/>
    <property type="molecule type" value="Genomic_DNA"/>
</dbReference>
<protein>
    <submittedName>
        <fullName evidence="3">Uncharacterized protein</fullName>
    </submittedName>
</protein>
<accession>A0ABR4QNH9</accession>
<evidence type="ECO:0000256" key="2">
    <source>
        <dbReference type="SAM" id="Phobius"/>
    </source>
</evidence>
<comment type="caution">
    <text evidence="3">The sequence shown here is derived from an EMBL/GenBank/DDBJ whole genome shotgun (WGS) entry which is preliminary data.</text>
</comment>
<gene>
    <name evidence="3" type="ORF">TcWFU_000713</name>
</gene>
<dbReference type="Proteomes" id="UP001651158">
    <property type="component" value="Unassembled WGS sequence"/>
</dbReference>